<evidence type="ECO:0000313" key="2">
    <source>
        <dbReference type="Proteomes" id="UP000516437"/>
    </source>
</evidence>
<dbReference type="AlphaFoldDB" id="A0A6A1UTL9"/>
<evidence type="ECO:0000313" key="1">
    <source>
        <dbReference type="EMBL" id="KAB1203759.1"/>
    </source>
</evidence>
<name>A0A6A1UTL9_9ROSI</name>
<accession>A0A6A1UTL9</accession>
<proteinExistence type="predicted"/>
<protein>
    <submittedName>
        <fullName evidence="1">Uncharacterized protein</fullName>
    </submittedName>
</protein>
<dbReference type="OrthoDB" id="418757at2759"/>
<keyword evidence="2" id="KW-1185">Reference proteome</keyword>
<dbReference type="EMBL" id="RXIC02000026">
    <property type="protein sequence ID" value="KAB1203759.1"/>
    <property type="molecule type" value="Genomic_DNA"/>
</dbReference>
<organism evidence="1 2">
    <name type="scientific">Morella rubra</name>
    <name type="common">Chinese bayberry</name>
    <dbReference type="NCBI Taxonomy" id="262757"/>
    <lineage>
        <taxon>Eukaryota</taxon>
        <taxon>Viridiplantae</taxon>
        <taxon>Streptophyta</taxon>
        <taxon>Embryophyta</taxon>
        <taxon>Tracheophyta</taxon>
        <taxon>Spermatophyta</taxon>
        <taxon>Magnoliopsida</taxon>
        <taxon>eudicotyledons</taxon>
        <taxon>Gunneridae</taxon>
        <taxon>Pentapetalae</taxon>
        <taxon>rosids</taxon>
        <taxon>fabids</taxon>
        <taxon>Fagales</taxon>
        <taxon>Myricaceae</taxon>
        <taxon>Morella</taxon>
    </lineage>
</organism>
<reference evidence="1 2" key="1">
    <citation type="journal article" date="2019" name="Plant Biotechnol. J.">
        <title>The red bayberry genome and genetic basis of sex determination.</title>
        <authorList>
            <person name="Jia H.M."/>
            <person name="Jia H.J."/>
            <person name="Cai Q.L."/>
            <person name="Wang Y."/>
            <person name="Zhao H.B."/>
            <person name="Yang W.F."/>
            <person name="Wang G.Y."/>
            <person name="Li Y.H."/>
            <person name="Zhan D.L."/>
            <person name="Shen Y.T."/>
            <person name="Niu Q.F."/>
            <person name="Chang L."/>
            <person name="Qiu J."/>
            <person name="Zhao L."/>
            <person name="Xie H.B."/>
            <person name="Fu W.Y."/>
            <person name="Jin J."/>
            <person name="Li X.W."/>
            <person name="Jiao Y."/>
            <person name="Zhou C.C."/>
            <person name="Tu T."/>
            <person name="Chai C.Y."/>
            <person name="Gao J.L."/>
            <person name="Fan L.J."/>
            <person name="van de Weg E."/>
            <person name="Wang J.Y."/>
            <person name="Gao Z.S."/>
        </authorList>
    </citation>
    <scope>NUCLEOTIDE SEQUENCE [LARGE SCALE GENOMIC DNA]</scope>
    <source>
        <tissue evidence="1">Leaves</tissue>
    </source>
</reference>
<dbReference type="Proteomes" id="UP000516437">
    <property type="component" value="Chromosome 8"/>
</dbReference>
<comment type="caution">
    <text evidence="1">The sequence shown here is derived from an EMBL/GenBank/DDBJ whole genome shotgun (WGS) entry which is preliminary data.</text>
</comment>
<gene>
    <name evidence="1" type="ORF">CJ030_MR8G011179</name>
</gene>
<sequence>MAEGMVIGMMMLSATNYMSWKPRMEDILYAKDMYDPLGNEAREGAWYQPVEMQEQGEILFYMGPMVQAGDAGTLGRGAGHLDGSVVGRLVTRTRLECQ</sequence>